<dbReference type="GeneID" id="9688432"/>
<feature type="region of interest" description="Disordered" evidence="1">
    <location>
        <begin position="142"/>
        <end position="250"/>
    </location>
</feature>
<evidence type="ECO:0000313" key="3">
    <source>
        <dbReference type="Proteomes" id="UP000001876"/>
    </source>
</evidence>
<dbReference type="AlphaFoldDB" id="C1N4F8"/>
<dbReference type="Proteomes" id="UP000001876">
    <property type="component" value="Unassembled WGS sequence"/>
</dbReference>
<dbReference type="KEGG" id="mpp:MICPUCDRAFT_52541"/>
<feature type="region of interest" description="Disordered" evidence="1">
    <location>
        <begin position="15"/>
        <end position="64"/>
    </location>
</feature>
<name>C1N4F8_MICPC</name>
<protein>
    <submittedName>
        <fullName evidence="2">Predicted protein</fullName>
    </submittedName>
</protein>
<gene>
    <name evidence="2" type="ORF">MICPUCDRAFT_52541</name>
</gene>
<accession>C1N4F8</accession>
<feature type="compositionally biased region" description="Low complexity" evidence="1">
    <location>
        <begin position="158"/>
        <end position="172"/>
    </location>
</feature>
<dbReference type="RefSeq" id="XP_003062992.1">
    <property type="nucleotide sequence ID" value="XM_003062946.1"/>
</dbReference>
<dbReference type="EMBL" id="GG663747">
    <property type="protein sequence ID" value="EEH52931.1"/>
    <property type="molecule type" value="Genomic_DNA"/>
</dbReference>
<sequence>MSVANFFATTLNPASGGGVGSAWTRPHQSHPTASNNNGGNGTGDGPLDALVSSSSARPTRERDAHAARVVFDADDFGVAGRDGARRVRIRARLAASDDDGFAGAAREASSSPLVVGAKFETPARRTRRMGAAADAVARVEHGVSPTRAADAVGKKRAGGSATTTTTTTTTTTPRRRGGAGGSAGGSSIRASSSSSPSLASVARSVGGDDGATPSRRYRGVTPIPRLQLATPSTTTPLAAPSSSSEPPEVRSVHWFPYDRVGVVNAVP</sequence>
<organism evidence="3">
    <name type="scientific">Micromonas pusilla (strain CCMP1545)</name>
    <name type="common">Picoplanktonic green alga</name>
    <dbReference type="NCBI Taxonomy" id="564608"/>
    <lineage>
        <taxon>Eukaryota</taxon>
        <taxon>Viridiplantae</taxon>
        <taxon>Chlorophyta</taxon>
        <taxon>Mamiellophyceae</taxon>
        <taxon>Mamiellales</taxon>
        <taxon>Mamiellaceae</taxon>
        <taxon>Micromonas</taxon>
    </lineage>
</organism>
<reference evidence="2 3" key="1">
    <citation type="journal article" date="2009" name="Science">
        <title>Green evolution and dynamic adaptations revealed by genomes of the marine picoeukaryotes Micromonas.</title>
        <authorList>
            <person name="Worden A.Z."/>
            <person name="Lee J.H."/>
            <person name="Mock T."/>
            <person name="Rouze P."/>
            <person name="Simmons M.P."/>
            <person name="Aerts A.L."/>
            <person name="Allen A.E."/>
            <person name="Cuvelier M.L."/>
            <person name="Derelle E."/>
            <person name="Everett M.V."/>
            <person name="Foulon E."/>
            <person name="Grimwood J."/>
            <person name="Gundlach H."/>
            <person name="Henrissat B."/>
            <person name="Napoli C."/>
            <person name="McDonald S.M."/>
            <person name="Parker M.S."/>
            <person name="Rombauts S."/>
            <person name="Salamov A."/>
            <person name="Von Dassow P."/>
            <person name="Badger J.H."/>
            <person name="Coutinho P.M."/>
            <person name="Demir E."/>
            <person name="Dubchak I."/>
            <person name="Gentemann C."/>
            <person name="Eikrem W."/>
            <person name="Gready J.E."/>
            <person name="John U."/>
            <person name="Lanier W."/>
            <person name="Lindquist E.A."/>
            <person name="Lucas S."/>
            <person name="Mayer K.F."/>
            <person name="Moreau H."/>
            <person name="Not F."/>
            <person name="Otillar R."/>
            <person name="Panaud O."/>
            <person name="Pangilinan J."/>
            <person name="Paulsen I."/>
            <person name="Piegu B."/>
            <person name="Poliakov A."/>
            <person name="Robbens S."/>
            <person name="Schmutz J."/>
            <person name="Toulza E."/>
            <person name="Wyss T."/>
            <person name="Zelensky A."/>
            <person name="Zhou K."/>
            <person name="Armbrust E.V."/>
            <person name="Bhattacharya D."/>
            <person name="Goodenough U.W."/>
            <person name="Van de Peer Y."/>
            <person name="Grigoriev I.V."/>
        </authorList>
    </citation>
    <scope>NUCLEOTIDE SEQUENCE [LARGE SCALE GENOMIC DNA]</scope>
    <source>
        <strain evidence="2 3">CCMP1545</strain>
    </source>
</reference>
<keyword evidence="3" id="KW-1185">Reference proteome</keyword>
<feature type="compositionally biased region" description="Low complexity" evidence="1">
    <location>
        <begin position="228"/>
        <end position="246"/>
    </location>
</feature>
<feature type="compositionally biased region" description="Low complexity" evidence="1">
    <location>
        <begin position="185"/>
        <end position="204"/>
    </location>
</feature>
<evidence type="ECO:0000313" key="2">
    <source>
        <dbReference type="EMBL" id="EEH52931.1"/>
    </source>
</evidence>
<evidence type="ECO:0000256" key="1">
    <source>
        <dbReference type="SAM" id="MobiDB-lite"/>
    </source>
</evidence>
<proteinExistence type="predicted"/>